<evidence type="ECO:0000259" key="2">
    <source>
        <dbReference type="Pfam" id="PF20239"/>
    </source>
</evidence>
<dbReference type="Gene3D" id="1.10.1740.10">
    <property type="match status" value="1"/>
</dbReference>
<gene>
    <name evidence="3" type="ORF">HKW67_07545</name>
</gene>
<organism evidence="3 4">
    <name type="scientific">Gemmatimonas groenlandica</name>
    <dbReference type="NCBI Taxonomy" id="2732249"/>
    <lineage>
        <taxon>Bacteria</taxon>
        <taxon>Pseudomonadati</taxon>
        <taxon>Gemmatimonadota</taxon>
        <taxon>Gemmatimonadia</taxon>
        <taxon>Gemmatimonadales</taxon>
        <taxon>Gemmatimonadaceae</taxon>
        <taxon>Gemmatimonas</taxon>
    </lineage>
</organism>
<protein>
    <submittedName>
        <fullName evidence="3">RNA polymerase subunit sigma-70</fullName>
    </submittedName>
</protein>
<dbReference type="Proteomes" id="UP000500938">
    <property type="component" value="Chromosome"/>
</dbReference>
<dbReference type="Pfam" id="PF04542">
    <property type="entry name" value="Sigma70_r2"/>
    <property type="match status" value="1"/>
</dbReference>
<dbReference type="PANTHER" id="PTHR47756:SF2">
    <property type="entry name" value="BLL6612 PROTEIN"/>
    <property type="match status" value="1"/>
</dbReference>
<evidence type="ECO:0000313" key="4">
    <source>
        <dbReference type="Proteomes" id="UP000500938"/>
    </source>
</evidence>
<dbReference type="PANTHER" id="PTHR47756">
    <property type="entry name" value="BLL6612 PROTEIN-RELATED"/>
    <property type="match status" value="1"/>
</dbReference>
<dbReference type="InterPro" id="IPR013325">
    <property type="entry name" value="RNA_pol_sigma_r2"/>
</dbReference>
<dbReference type="SUPFAM" id="SSF88946">
    <property type="entry name" value="Sigma2 domain of RNA polymerase sigma factors"/>
    <property type="match status" value="1"/>
</dbReference>
<keyword evidence="4" id="KW-1185">Reference proteome</keyword>
<evidence type="ECO:0000313" key="3">
    <source>
        <dbReference type="EMBL" id="QJR38151.1"/>
    </source>
</evidence>
<dbReference type="InterPro" id="IPR007627">
    <property type="entry name" value="RNA_pol_sigma70_r2"/>
</dbReference>
<dbReference type="KEGG" id="ggr:HKW67_07545"/>
<feature type="domain" description="DUF6596" evidence="2">
    <location>
        <begin position="169"/>
        <end position="274"/>
    </location>
</feature>
<feature type="domain" description="RNA polymerase sigma-70 region 2" evidence="1">
    <location>
        <begin position="4"/>
        <end position="55"/>
    </location>
</feature>
<proteinExistence type="predicted"/>
<name>A0A6M4J0W4_9BACT</name>
<dbReference type="GO" id="GO:0003700">
    <property type="term" value="F:DNA-binding transcription factor activity"/>
    <property type="evidence" value="ECO:0007669"/>
    <property type="project" value="InterPro"/>
</dbReference>
<dbReference type="AlphaFoldDB" id="A0A6M4J0W4"/>
<dbReference type="EMBL" id="CP053085">
    <property type="protein sequence ID" value="QJR38151.1"/>
    <property type="molecule type" value="Genomic_DNA"/>
</dbReference>
<dbReference type="Pfam" id="PF20239">
    <property type="entry name" value="DUF6596"/>
    <property type="match status" value="1"/>
</dbReference>
<reference evidence="3 4" key="1">
    <citation type="submission" date="2020-05" db="EMBL/GenBank/DDBJ databases">
        <title>Complete genome sequence of Gemmatimonas greenlandica TET16.</title>
        <authorList>
            <person name="Zeng Y."/>
        </authorList>
    </citation>
    <scope>NUCLEOTIDE SEQUENCE [LARGE SCALE GENOMIC DNA]</scope>
    <source>
        <strain evidence="3 4">TET16</strain>
    </source>
</reference>
<dbReference type="InterPro" id="IPR046531">
    <property type="entry name" value="DUF6596"/>
</dbReference>
<accession>A0A6M4J0W4</accession>
<evidence type="ECO:0000259" key="1">
    <source>
        <dbReference type="Pfam" id="PF04542"/>
    </source>
</evidence>
<dbReference type="GO" id="GO:0006352">
    <property type="term" value="P:DNA-templated transcription initiation"/>
    <property type="evidence" value="ECO:0007669"/>
    <property type="project" value="InterPro"/>
</dbReference>
<sequence length="399" mass="43333">MLASRTRDVASAEDALSDAFLSALRQWPIEGIPGNPESWLLAVARRRRVDDARRDAVREKMEPELAYAAALAAHRRDDPSTGGNGSVSGASLPDRRAELLFACADPAIDPTIHTPLMLQVVLGLEAEQVASAFLSSPAAMSQRLVRAKRKIRDAGIAFNIPDAHERPARLDAVLEALYGAFGTAWDQIDGSAPGGREARFELRDEVVHLATIVHEAMPDEPEAAGLLALFLYCRSRDSARRSVAGEYVPLSSQTRERIDGVSIDRAERLLRTAATHRRPGRFQLEAAIQSAHLSAHVGRAATPDEIAGLYDALVGIAPTVGAYVNRAAAYARAFGPAVGLREADALPLEAVKVHQPWWALRAHLLRELGRVDDADVARERAASLTEDPAVRAFLRRQDQ</sequence>